<dbReference type="RefSeq" id="WP_352984492.1">
    <property type="nucleotide sequence ID" value="NZ_JBEQNA010000011.1"/>
</dbReference>
<comment type="caution">
    <text evidence="2">The sequence shown here is derived from an EMBL/GenBank/DDBJ whole genome shotgun (WGS) entry which is preliminary data.</text>
</comment>
<accession>A0ABV1ZZ38</accession>
<protein>
    <submittedName>
        <fullName evidence="2">DUF397 domain-containing protein</fullName>
    </submittedName>
</protein>
<dbReference type="EMBL" id="JBEQNB010000009">
    <property type="protein sequence ID" value="MES0835574.1"/>
    <property type="molecule type" value="Genomic_DNA"/>
</dbReference>
<gene>
    <name evidence="2" type="ORF">ABUK86_17480</name>
</gene>
<evidence type="ECO:0000313" key="2">
    <source>
        <dbReference type="EMBL" id="MES0835574.1"/>
    </source>
</evidence>
<dbReference type="Pfam" id="PF04149">
    <property type="entry name" value="DUF397"/>
    <property type="match status" value="1"/>
</dbReference>
<proteinExistence type="predicted"/>
<reference evidence="2 3" key="1">
    <citation type="submission" date="2024-06" db="EMBL/GenBank/DDBJ databases">
        <authorList>
            <person name="Bataeva Y.V."/>
            <person name="Grigorian L.N."/>
            <person name="Solomentsev V.I."/>
        </authorList>
    </citation>
    <scope>NUCLEOTIDE SEQUENCE [LARGE SCALE GENOMIC DNA]</scope>
    <source>
        <strain evidence="3">SCPM-O-B-12605 (RCAM04882)</strain>
    </source>
</reference>
<evidence type="ECO:0000259" key="1">
    <source>
        <dbReference type="Pfam" id="PF04149"/>
    </source>
</evidence>
<feature type="domain" description="DUF397" evidence="1">
    <location>
        <begin position="5"/>
        <end position="54"/>
    </location>
</feature>
<organism evidence="2 3">
    <name type="scientific">Nocardiopsis tropica</name>
    <dbReference type="NCBI Taxonomy" id="109330"/>
    <lineage>
        <taxon>Bacteria</taxon>
        <taxon>Bacillati</taxon>
        <taxon>Actinomycetota</taxon>
        <taxon>Actinomycetes</taxon>
        <taxon>Streptosporangiales</taxon>
        <taxon>Nocardiopsidaceae</taxon>
        <taxon>Nocardiopsis</taxon>
    </lineage>
</organism>
<evidence type="ECO:0000313" key="3">
    <source>
        <dbReference type="Proteomes" id="UP001432401"/>
    </source>
</evidence>
<keyword evidence="3" id="KW-1185">Reference proteome</keyword>
<sequence>MTDDQWIKSSYSGASSNCVETRLSGAGADVRDTQNRDAGTLSFPSGEWRALLAAEAR</sequence>
<name>A0ABV1ZZ38_9ACTN</name>
<dbReference type="Proteomes" id="UP001432401">
    <property type="component" value="Unassembled WGS sequence"/>
</dbReference>
<dbReference type="InterPro" id="IPR007278">
    <property type="entry name" value="DUF397"/>
</dbReference>